<proteinExistence type="predicted"/>
<reference evidence="3" key="2">
    <citation type="submission" date="2025-08" db="UniProtKB">
        <authorList>
            <consortium name="RefSeq"/>
        </authorList>
    </citation>
    <scope>IDENTIFICATION</scope>
    <source>
        <tissue evidence="3">Leaf</tissue>
    </source>
</reference>
<dbReference type="RefSeq" id="XP_010468693.1">
    <property type="nucleotide sequence ID" value="XM_010470391.1"/>
</dbReference>
<dbReference type="Pfam" id="PF14223">
    <property type="entry name" value="Retrotran_gag_2"/>
    <property type="match status" value="1"/>
</dbReference>
<sequence>MSGSTSPASVSETIAVSTSPMLVNVHALLDSYDLAGYVDGSGTAPSPTVSVDGVTSPNADYALWKRQVKLIYSALLGAISVMVQPLLSKAVTAADLWTTLSSTYANPSHGHVQQLRHQLKHWTKGTKTIDAYFQGFTTRFDQLALLEKPVETEAQLEFILEGLPDDYKTLVDQIEGCDTPPLLLELHEKLINFETKLTTKALATSSLPASANVANYRGNSGSNGGRSHGQSNHRGGGQNQSYSRNQYSPRPYQVCCQICGIYGHSARRCSQLHLPSQQSPMNQSSVSSYPP</sequence>
<dbReference type="Proteomes" id="UP000694864">
    <property type="component" value="Chromosome 15"/>
</dbReference>
<feature type="region of interest" description="Disordered" evidence="1">
    <location>
        <begin position="212"/>
        <end position="244"/>
    </location>
</feature>
<name>A0ABM0WBM0_CAMSA</name>
<keyword evidence="2" id="KW-1185">Reference proteome</keyword>
<dbReference type="PANTHER" id="PTHR47481">
    <property type="match status" value="1"/>
</dbReference>
<organism evidence="2 3">
    <name type="scientific">Camelina sativa</name>
    <name type="common">False flax</name>
    <name type="synonym">Myagrum sativum</name>
    <dbReference type="NCBI Taxonomy" id="90675"/>
    <lineage>
        <taxon>Eukaryota</taxon>
        <taxon>Viridiplantae</taxon>
        <taxon>Streptophyta</taxon>
        <taxon>Embryophyta</taxon>
        <taxon>Tracheophyta</taxon>
        <taxon>Spermatophyta</taxon>
        <taxon>Magnoliopsida</taxon>
        <taxon>eudicotyledons</taxon>
        <taxon>Gunneridae</taxon>
        <taxon>Pentapetalae</taxon>
        <taxon>rosids</taxon>
        <taxon>malvids</taxon>
        <taxon>Brassicales</taxon>
        <taxon>Brassicaceae</taxon>
        <taxon>Camelineae</taxon>
        <taxon>Camelina</taxon>
    </lineage>
</organism>
<accession>A0ABM0WBM0</accession>
<evidence type="ECO:0000313" key="2">
    <source>
        <dbReference type="Proteomes" id="UP000694864"/>
    </source>
</evidence>
<dbReference type="PANTHER" id="PTHR47481:SF22">
    <property type="entry name" value="RETROTRANSPOSON GAG DOMAIN-CONTAINING PROTEIN"/>
    <property type="match status" value="1"/>
</dbReference>
<dbReference type="GeneID" id="104748799"/>
<gene>
    <name evidence="3" type="primary">LOC104748799</name>
</gene>
<evidence type="ECO:0000313" key="3">
    <source>
        <dbReference type="RefSeq" id="XP_010468693.1"/>
    </source>
</evidence>
<reference evidence="2" key="1">
    <citation type="journal article" date="2014" name="Nat. Commun.">
        <title>The emerging biofuel crop Camelina sativa retains a highly undifferentiated hexaploid genome structure.</title>
        <authorList>
            <person name="Kagale S."/>
            <person name="Koh C."/>
            <person name="Nixon J."/>
            <person name="Bollina V."/>
            <person name="Clarke W.E."/>
            <person name="Tuteja R."/>
            <person name="Spillane C."/>
            <person name="Robinson S.J."/>
            <person name="Links M.G."/>
            <person name="Clarke C."/>
            <person name="Higgins E.E."/>
            <person name="Huebert T."/>
            <person name="Sharpe A.G."/>
            <person name="Parkin I.A."/>
        </authorList>
    </citation>
    <scope>NUCLEOTIDE SEQUENCE [LARGE SCALE GENOMIC DNA]</scope>
    <source>
        <strain evidence="2">cv. DH55</strain>
    </source>
</reference>
<protein>
    <submittedName>
        <fullName evidence="3">Uncharacterized protein LOC104748799</fullName>
    </submittedName>
</protein>
<evidence type="ECO:0000256" key="1">
    <source>
        <dbReference type="SAM" id="MobiDB-lite"/>
    </source>
</evidence>